<dbReference type="Gene3D" id="3.40.50.10190">
    <property type="entry name" value="BRCT domain"/>
    <property type="match status" value="1"/>
</dbReference>
<dbReference type="SUPFAM" id="SSF48371">
    <property type="entry name" value="ARM repeat"/>
    <property type="match status" value="1"/>
</dbReference>
<protein>
    <recommendedName>
        <fullName evidence="3">BRCT domain-containing protein</fullName>
    </recommendedName>
</protein>
<gene>
    <name evidence="1" type="ORF">SAMN02745130_02892</name>
</gene>
<dbReference type="STRING" id="92487.SAMN02745130_02892"/>
<accession>A0A1T4XFQ5</accession>
<reference evidence="1 2" key="1">
    <citation type="submission" date="2017-02" db="EMBL/GenBank/DDBJ databases">
        <authorList>
            <person name="Peterson S.W."/>
        </authorList>
    </citation>
    <scope>NUCLEOTIDE SEQUENCE [LARGE SCALE GENOMIC DNA]</scope>
    <source>
        <strain evidence="1 2">ATCC 49788</strain>
    </source>
</reference>
<dbReference type="SUPFAM" id="SSF52113">
    <property type="entry name" value="BRCT domain"/>
    <property type="match status" value="1"/>
</dbReference>
<dbReference type="AlphaFoldDB" id="A0A1T4XFQ5"/>
<dbReference type="CDD" id="cd17748">
    <property type="entry name" value="BRCT_DNA_ligase_like"/>
    <property type="match status" value="1"/>
</dbReference>
<proteinExistence type="predicted"/>
<name>A0A1T4XFQ5_9GAMM</name>
<keyword evidence="2" id="KW-1185">Reference proteome</keyword>
<evidence type="ECO:0000313" key="1">
    <source>
        <dbReference type="EMBL" id="SKA87895.1"/>
    </source>
</evidence>
<dbReference type="InterPro" id="IPR036420">
    <property type="entry name" value="BRCT_dom_sf"/>
</dbReference>
<evidence type="ECO:0008006" key="3">
    <source>
        <dbReference type="Google" id="ProtNLM"/>
    </source>
</evidence>
<organism evidence="1 2">
    <name type="scientific">Thiothrix eikelboomii</name>
    <dbReference type="NCBI Taxonomy" id="92487"/>
    <lineage>
        <taxon>Bacteria</taxon>
        <taxon>Pseudomonadati</taxon>
        <taxon>Pseudomonadota</taxon>
        <taxon>Gammaproteobacteria</taxon>
        <taxon>Thiotrichales</taxon>
        <taxon>Thiotrichaceae</taxon>
        <taxon>Thiothrix</taxon>
    </lineage>
</organism>
<dbReference type="OrthoDB" id="2942229at2"/>
<dbReference type="InterPro" id="IPR016024">
    <property type="entry name" value="ARM-type_fold"/>
</dbReference>
<sequence>MHLTLSDLETAWHLKDPALVDYILALVNQPDAIPDQPIRAEALSFQKFIVTLSSTSFLAKPAEEQKAWRIEQLALLEAPNAELPLAERLNVHKIILFLWTDNSLYARQVLLELIAKLPLIYGPWRALKHIFKAAEANNDYQLLGAIAARCDSTAKPEFSLATLLYMRRRAWRYLRKLGQTLPAVYPEAATHFLAAYTDDTDWQQTWIAKHIFYHETQAYGSASFGYISPKTNRLDKRAFKETWQRVPEPLFRLLGMAKAESIRHYACTALKTDFKLKLRDVEAQWLIDLAHLPVSSPSVDNFMVWLLQNSPKLEQQQFRALGLHSVVLSLLESQDSEALNYAIHYVKAHARDLPLDTLLRLALKTQPELIQLIRQLISERDARRDIGLEAWGQLLALDHYYEFAEAHLRQQFGRKELTPAWFQSLSLSSNLGFRFTKQYLLELYPLKTLGSAYFQAVLEQLDPSHAEHYALAEFALDQLAALDLQELSPNFLQTALFNPFLTGRLRTWLQNDVLKARQLPLDFYQALAYEADWYAHPFIQSLRQAPWPWAQSLHFDAHLAEQVRGWLADVRRFSPADLGFEWLMRLVNREEAAYHDFAVKLMIKAFTPADFAPKPAAATTATTSVTTATEKTIDLQSKTFLFTGKLSTMTRGEAETKVTAAKGKNAGSVTAKLDYLVIGDEGSPLYGNGRKGSKQVSAEKLIAAGASIKIISETAFLQMLVGEQREFSADAVLAGCQTLWAMAVDKPDTPMSQFAIQYLRYHHPDLCLKLTDRPVDPGAEIPASFASFAQFKPLFNHAYPALRQLALDYAQYEFAVWSPKVADLLALTESKYGDVREFVRKALTEEASMENRRYRLDASQLPAGDVYSFCEARSAATRQLGMQLIQQHEKFQLPEALFQLTESPDRELRSWVVRILWSLYRRYATTAHWKPSLPVLANLSTRDQAKRAEALKNLGTGLPKRPEHLPADKPALQQLLRRWLYELPPGRTRAEPVTTRLKPLSASQAKKALIETFRDLGLEDAEFAHLVLPLLQQFTRSTGRMEQAACLVAVTRLHAAHPALAI</sequence>
<dbReference type="Proteomes" id="UP000190460">
    <property type="component" value="Unassembled WGS sequence"/>
</dbReference>
<evidence type="ECO:0000313" key="2">
    <source>
        <dbReference type="Proteomes" id="UP000190460"/>
    </source>
</evidence>
<dbReference type="RefSeq" id="WP_078923345.1">
    <property type="nucleotide sequence ID" value="NZ_FUYB01000016.1"/>
</dbReference>
<dbReference type="EMBL" id="FUYB01000016">
    <property type="protein sequence ID" value="SKA87895.1"/>
    <property type="molecule type" value="Genomic_DNA"/>
</dbReference>